<feature type="region of interest" description="Disordered" evidence="1">
    <location>
        <begin position="23"/>
        <end position="54"/>
    </location>
</feature>
<sequence>MWVKEWTTTTSEVGSCCRSGWMGGSRRRNGRGLKYSGRERMEEEEREKERERGERETMLGAAGLVLLLLCCWRVYGSVIGGWPQGWLLAPPSFGRRSVLFVFPPSFQVRLPVPEK</sequence>
<keyword evidence="2" id="KW-0812">Transmembrane</keyword>
<feature type="transmembrane region" description="Helical" evidence="2">
    <location>
        <begin position="57"/>
        <end position="75"/>
    </location>
</feature>
<organism evidence="3">
    <name type="scientific">Aspergillus niger</name>
    <dbReference type="NCBI Taxonomy" id="5061"/>
    <lineage>
        <taxon>Eukaryota</taxon>
        <taxon>Fungi</taxon>
        <taxon>Dikarya</taxon>
        <taxon>Ascomycota</taxon>
        <taxon>Pezizomycotina</taxon>
        <taxon>Eurotiomycetes</taxon>
        <taxon>Eurotiomycetidae</taxon>
        <taxon>Eurotiales</taxon>
        <taxon>Aspergillaceae</taxon>
        <taxon>Aspergillus</taxon>
        <taxon>Aspergillus subgen. Circumdati</taxon>
    </lineage>
</organism>
<reference evidence="3" key="1">
    <citation type="submission" date="2025-02" db="EMBL/GenBank/DDBJ databases">
        <authorList>
            <consortium name="NCBI Genome Project"/>
        </authorList>
    </citation>
    <scope>NUCLEOTIDE SEQUENCE</scope>
</reference>
<accession>A0AAJ8E0K7</accession>
<evidence type="ECO:0000313" key="3">
    <source>
        <dbReference type="RefSeq" id="XP_059602975.1"/>
    </source>
</evidence>
<proteinExistence type="predicted"/>
<dbReference type="KEGG" id="ang:An18g05990"/>
<reference evidence="3" key="2">
    <citation type="submission" date="2025-08" db="UniProtKB">
        <authorList>
            <consortium name="RefSeq"/>
        </authorList>
    </citation>
    <scope>IDENTIFICATION</scope>
</reference>
<protein>
    <submittedName>
        <fullName evidence="3">Uncharacterized protein</fullName>
    </submittedName>
</protein>
<feature type="compositionally biased region" description="Basic and acidic residues" evidence="1">
    <location>
        <begin position="36"/>
        <end position="54"/>
    </location>
</feature>
<evidence type="ECO:0000256" key="2">
    <source>
        <dbReference type="SAM" id="Phobius"/>
    </source>
</evidence>
<keyword evidence="2" id="KW-0472">Membrane</keyword>
<keyword evidence="2" id="KW-1133">Transmembrane helix</keyword>
<dbReference type="AlphaFoldDB" id="A0AAJ8E0K7"/>
<dbReference type="GeneID" id="84593749"/>
<name>A0AAJ8E0K7_ASPNG</name>
<gene>
    <name evidence="3" type="ORF">An18g05990</name>
</gene>
<evidence type="ECO:0000256" key="1">
    <source>
        <dbReference type="SAM" id="MobiDB-lite"/>
    </source>
</evidence>
<dbReference type="RefSeq" id="XP_059602975.1">
    <property type="nucleotide sequence ID" value="XM_059745857.1"/>
</dbReference>
<dbReference type="VEuPathDB" id="FungiDB:An18g05990"/>